<keyword evidence="3" id="KW-1133">Transmembrane helix</keyword>
<dbReference type="Proteomes" id="UP000007879">
    <property type="component" value="Unassembled WGS sequence"/>
</dbReference>
<name>A0A1X7UWX4_AMPQE</name>
<evidence type="ECO:0000313" key="5">
    <source>
        <dbReference type="Proteomes" id="UP000007879"/>
    </source>
</evidence>
<evidence type="ECO:0000256" key="2">
    <source>
        <dbReference type="SAM" id="MobiDB-lite"/>
    </source>
</evidence>
<dbReference type="EnsemblMetazoa" id="Aqu2.1.32480_001">
    <property type="protein sequence ID" value="Aqu2.1.32480_001"/>
    <property type="gene ID" value="Aqu2.1.32480"/>
</dbReference>
<reference evidence="5" key="1">
    <citation type="journal article" date="2010" name="Nature">
        <title>The Amphimedon queenslandica genome and the evolution of animal complexity.</title>
        <authorList>
            <person name="Srivastava M."/>
            <person name="Simakov O."/>
            <person name="Chapman J."/>
            <person name="Fahey B."/>
            <person name="Gauthier M.E."/>
            <person name="Mitros T."/>
            <person name="Richards G.S."/>
            <person name="Conaco C."/>
            <person name="Dacre M."/>
            <person name="Hellsten U."/>
            <person name="Larroux C."/>
            <person name="Putnam N.H."/>
            <person name="Stanke M."/>
            <person name="Adamska M."/>
            <person name="Darling A."/>
            <person name="Degnan S.M."/>
            <person name="Oakley T.H."/>
            <person name="Plachetzki D.C."/>
            <person name="Zhai Y."/>
            <person name="Adamski M."/>
            <person name="Calcino A."/>
            <person name="Cummins S.F."/>
            <person name="Goodstein D.M."/>
            <person name="Harris C."/>
            <person name="Jackson D.J."/>
            <person name="Leys S.P."/>
            <person name="Shu S."/>
            <person name="Woodcroft B.J."/>
            <person name="Vervoort M."/>
            <person name="Kosik K.S."/>
            <person name="Manning G."/>
            <person name="Degnan B.M."/>
            <person name="Rokhsar D.S."/>
        </authorList>
    </citation>
    <scope>NUCLEOTIDE SEQUENCE [LARGE SCALE GENOMIC DNA]</scope>
</reference>
<dbReference type="InParanoid" id="A0A1X7UWX4"/>
<evidence type="ECO:0000256" key="1">
    <source>
        <dbReference type="SAM" id="Coils"/>
    </source>
</evidence>
<protein>
    <submittedName>
        <fullName evidence="4">Uncharacterized protein</fullName>
    </submittedName>
</protein>
<organism evidence="4">
    <name type="scientific">Amphimedon queenslandica</name>
    <name type="common">Sponge</name>
    <dbReference type="NCBI Taxonomy" id="400682"/>
    <lineage>
        <taxon>Eukaryota</taxon>
        <taxon>Metazoa</taxon>
        <taxon>Porifera</taxon>
        <taxon>Demospongiae</taxon>
        <taxon>Heteroscleromorpha</taxon>
        <taxon>Haplosclerida</taxon>
        <taxon>Niphatidae</taxon>
        <taxon>Amphimedon</taxon>
    </lineage>
</organism>
<feature type="coiled-coil region" evidence="1">
    <location>
        <begin position="195"/>
        <end position="236"/>
    </location>
</feature>
<keyword evidence="5" id="KW-1185">Reference proteome</keyword>
<dbReference type="EnsemblMetazoa" id="XM_019996180.1">
    <property type="protein sequence ID" value="XP_019851739.1"/>
    <property type="gene ID" value="LOC109581772"/>
</dbReference>
<feature type="region of interest" description="Disordered" evidence="2">
    <location>
        <begin position="1"/>
        <end position="53"/>
    </location>
</feature>
<dbReference type="AlphaFoldDB" id="A0A1X7UWX4"/>
<proteinExistence type="predicted"/>
<gene>
    <name evidence="4" type="primary">109581772</name>
</gene>
<dbReference type="KEGG" id="aqu:109581772"/>
<evidence type="ECO:0000313" key="4">
    <source>
        <dbReference type="EnsemblMetazoa" id="Aqu2.1.32480_001"/>
    </source>
</evidence>
<accession>A0A1X7UWX4</accession>
<keyword evidence="3" id="KW-0812">Transmembrane</keyword>
<sequence length="314" mass="35290">MSDDEPLNDQQKSSSVGRGRGHKFVGSGGRQESTVRGRGRRENRGADSAHNYNLRLPGANINKVSRAKETDNLSLQSVATETDNLAVESVATQTDNLAVESVATQTDNLAVQSVATQTNHPVRIPSWDIILLIFIAVLLIPIAAIIGSVLGSDWRSTKCDQEKGIIISEKDNYKQKYEEKSEEHDKESEYFNATMRLLEQDKNSSKAEIEQKQRHLEECREEFDRCSKRKQKLDDDLVECKKVDEKNKEQCAVEQHNQEKKCNSAIRRCQDHINEINKELDKCQHEAKGGSGNLSSSSIKLLIYIATTILLLSH</sequence>
<feature type="transmembrane region" description="Helical" evidence="3">
    <location>
        <begin position="129"/>
        <end position="150"/>
    </location>
</feature>
<reference evidence="4" key="2">
    <citation type="submission" date="2017-05" db="UniProtKB">
        <authorList>
            <consortium name="EnsemblMetazoa"/>
        </authorList>
    </citation>
    <scope>IDENTIFICATION</scope>
</reference>
<evidence type="ECO:0000256" key="3">
    <source>
        <dbReference type="SAM" id="Phobius"/>
    </source>
</evidence>
<dbReference type="EnsemblMetazoa" id="XM_019996181.1">
    <property type="protein sequence ID" value="XP_019851740.1"/>
    <property type="gene ID" value="LOC109581772"/>
</dbReference>
<keyword evidence="1" id="KW-0175">Coiled coil</keyword>
<keyword evidence="3" id="KW-0472">Membrane</keyword>